<feature type="compositionally biased region" description="Low complexity" evidence="1">
    <location>
        <begin position="96"/>
        <end position="110"/>
    </location>
</feature>
<dbReference type="Proteomes" id="UP000295192">
    <property type="component" value="Unassembled WGS sequence"/>
</dbReference>
<organism evidence="2 3">
    <name type="scientific">Drosophila navojoa</name>
    <name type="common">Fruit fly</name>
    <dbReference type="NCBI Taxonomy" id="7232"/>
    <lineage>
        <taxon>Eukaryota</taxon>
        <taxon>Metazoa</taxon>
        <taxon>Ecdysozoa</taxon>
        <taxon>Arthropoda</taxon>
        <taxon>Hexapoda</taxon>
        <taxon>Insecta</taxon>
        <taxon>Pterygota</taxon>
        <taxon>Neoptera</taxon>
        <taxon>Endopterygota</taxon>
        <taxon>Diptera</taxon>
        <taxon>Brachycera</taxon>
        <taxon>Muscomorpha</taxon>
        <taxon>Ephydroidea</taxon>
        <taxon>Drosophilidae</taxon>
        <taxon>Drosophila</taxon>
    </lineage>
</organism>
<feature type="region of interest" description="Disordered" evidence="1">
    <location>
        <begin position="88"/>
        <end position="117"/>
    </location>
</feature>
<protein>
    <submittedName>
        <fullName evidence="2">Uncharacterized protein</fullName>
    </submittedName>
</protein>
<dbReference type="AlphaFoldDB" id="A0A484AWC6"/>
<gene>
    <name evidence="2" type="ORF">AWZ03_012873</name>
</gene>
<sequence>MRFERASKKRELSLKTDVKQFCKMLWVRKYRTPHLVAATTTTKATATAKATAAAAAAVVAAAAEASAKCSRALRCFAINGANTKRQPGLRLRLPYGSNNGNDNDSHNNNLNEKKLLL</sequence>
<dbReference type="EMBL" id="LSRL02000503">
    <property type="protein sequence ID" value="TDG40704.1"/>
    <property type="molecule type" value="Genomic_DNA"/>
</dbReference>
<evidence type="ECO:0000313" key="3">
    <source>
        <dbReference type="Proteomes" id="UP000295192"/>
    </source>
</evidence>
<keyword evidence="3" id="KW-1185">Reference proteome</keyword>
<proteinExistence type="predicted"/>
<name>A0A484AWC6_DRONA</name>
<accession>A0A484AWC6</accession>
<comment type="caution">
    <text evidence="2">The sequence shown here is derived from an EMBL/GenBank/DDBJ whole genome shotgun (WGS) entry which is preliminary data.</text>
</comment>
<evidence type="ECO:0000256" key="1">
    <source>
        <dbReference type="SAM" id="MobiDB-lite"/>
    </source>
</evidence>
<reference evidence="2 3" key="1">
    <citation type="journal article" date="2019" name="J. Hered.">
        <title>An Improved Genome Assembly for Drosophila navojoa, the Basal Species in the mojavensis Cluster.</title>
        <authorList>
            <person name="Vanderlinde T."/>
            <person name="Dupim E.G."/>
            <person name="Nazario-Yepiz N.O."/>
            <person name="Carvalho A.B."/>
        </authorList>
    </citation>
    <scope>NUCLEOTIDE SEQUENCE [LARGE SCALE GENOMIC DNA]</scope>
    <source>
        <strain evidence="2">Navoj_Jal97</strain>
        <tissue evidence="2">Whole organism</tissue>
    </source>
</reference>
<evidence type="ECO:0000313" key="2">
    <source>
        <dbReference type="EMBL" id="TDG40704.1"/>
    </source>
</evidence>